<keyword evidence="1" id="KW-0963">Cytoplasm</keyword>
<dbReference type="CDD" id="cd02503">
    <property type="entry name" value="MobA"/>
    <property type="match status" value="1"/>
</dbReference>
<keyword evidence="3" id="KW-0479">Metal-binding</keyword>
<dbReference type="RefSeq" id="WP_147713300.1">
    <property type="nucleotide sequence ID" value="NZ_VKAD01000001.1"/>
</dbReference>
<evidence type="ECO:0000313" key="10">
    <source>
        <dbReference type="Proteomes" id="UP000321764"/>
    </source>
</evidence>
<evidence type="ECO:0000256" key="6">
    <source>
        <dbReference type="ARBA" id="ARBA00023134"/>
    </source>
</evidence>
<evidence type="ECO:0000256" key="1">
    <source>
        <dbReference type="ARBA" id="ARBA00022490"/>
    </source>
</evidence>
<accession>A0A5C8Z9R0</accession>
<proteinExistence type="predicted"/>
<dbReference type="GO" id="GO:0016779">
    <property type="term" value="F:nucleotidyltransferase activity"/>
    <property type="evidence" value="ECO:0007669"/>
    <property type="project" value="UniProtKB-KW"/>
</dbReference>
<feature type="domain" description="MobA-like NTP transferase" evidence="8">
    <location>
        <begin position="5"/>
        <end position="140"/>
    </location>
</feature>
<keyword evidence="4" id="KW-0547">Nucleotide-binding</keyword>
<evidence type="ECO:0000256" key="5">
    <source>
        <dbReference type="ARBA" id="ARBA00022842"/>
    </source>
</evidence>
<dbReference type="InterPro" id="IPR013482">
    <property type="entry name" value="Molybde_CF_guanTrfase"/>
</dbReference>
<keyword evidence="2 9" id="KW-0808">Transferase</keyword>
<dbReference type="PANTHER" id="PTHR19136:SF81">
    <property type="entry name" value="MOLYBDENUM COFACTOR GUANYLYLTRANSFERASE"/>
    <property type="match status" value="1"/>
</dbReference>
<dbReference type="InterPro" id="IPR025877">
    <property type="entry name" value="MobA-like_NTP_Trfase"/>
</dbReference>
<evidence type="ECO:0000256" key="7">
    <source>
        <dbReference type="ARBA" id="ARBA00023150"/>
    </source>
</evidence>
<protein>
    <submittedName>
        <fullName evidence="9">Molybdenum cofactor guanylyltransferase</fullName>
    </submittedName>
</protein>
<dbReference type="EMBL" id="VKAD01000001">
    <property type="protein sequence ID" value="TXR53901.1"/>
    <property type="molecule type" value="Genomic_DNA"/>
</dbReference>
<name>A0A5C8Z9R0_9GAMM</name>
<gene>
    <name evidence="9" type="ORF">FME95_04935</name>
</gene>
<dbReference type="SUPFAM" id="SSF53448">
    <property type="entry name" value="Nucleotide-diphospho-sugar transferases"/>
    <property type="match status" value="1"/>
</dbReference>
<evidence type="ECO:0000313" key="9">
    <source>
        <dbReference type="EMBL" id="TXR53901.1"/>
    </source>
</evidence>
<evidence type="ECO:0000256" key="4">
    <source>
        <dbReference type="ARBA" id="ARBA00022741"/>
    </source>
</evidence>
<keyword evidence="6" id="KW-0342">GTP-binding</keyword>
<reference evidence="9 10" key="1">
    <citation type="submission" date="2019-07" db="EMBL/GenBank/DDBJ databases">
        <title>Reinekea sp. strain SSH23 genome sequencing and assembly.</title>
        <authorList>
            <person name="Kim I."/>
        </authorList>
    </citation>
    <scope>NUCLEOTIDE SEQUENCE [LARGE SCALE GENOMIC DNA]</scope>
    <source>
        <strain evidence="9 10">SSH23</strain>
    </source>
</reference>
<dbReference type="AlphaFoldDB" id="A0A5C8Z9R0"/>
<dbReference type="InterPro" id="IPR029044">
    <property type="entry name" value="Nucleotide-diphossugar_trans"/>
</dbReference>
<keyword evidence="7" id="KW-0501">Molybdenum cofactor biosynthesis</keyword>
<dbReference type="GO" id="GO:0046872">
    <property type="term" value="F:metal ion binding"/>
    <property type="evidence" value="ECO:0007669"/>
    <property type="project" value="UniProtKB-KW"/>
</dbReference>
<sequence length="180" mass="20227">MDALLILSGGRSSRMGRDKSQLKFHNQTLLEWQSARFQQAGFNVVHSVADNFAGFLGPLAGIEAALSKHPEVTRWSVIAVDMPLISPSSLTELRRRASLNSVVASFKKQPLPLLIQQPEVVRQRLADWLSDPDGPRAIRALMDAFTSEELSNEIDLEQFENINTPEQWRSFIDEDKSNEP</sequence>
<keyword evidence="9" id="KW-0548">Nucleotidyltransferase</keyword>
<dbReference type="GO" id="GO:0005525">
    <property type="term" value="F:GTP binding"/>
    <property type="evidence" value="ECO:0007669"/>
    <property type="project" value="UniProtKB-KW"/>
</dbReference>
<organism evidence="9 10">
    <name type="scientific">Reinekea thalattae</name>
    <dbReference type="NCBI Taxonomy" id="2593301"/>
    <lineage>
        <taxon>Bacteria</taxon>
        <taxon>Pseudomonadati</taxon>
        <taxon>Pseudomonadota</taxon>
        <taxon>Gammaproteobacteria</taxon>
        <taxon>Oceanospirillales</taxon>
        <taxon>Saccharospirillaceae</taxon>
        <taxon>Reinekea</taxon>
    </lineage>
</organism>
<keyword evidence="5" id="KW-0460">Magnesium</keyword>
<dbReference type="GO" id="GO:1902758">
    <property type="term" value="P:bis(molybdopterin guanine dinucleotide)molybdenum biosynthetic process"/>
    <property type="evidence" value="ECO:0007669"/>
    <property type="project" value="TreeGrafter"/>
</dbReference>
<dbReference type="PANTHER" id="PTHR19136">
    <property type="entry name" value="MOLYBDENUM COFACTOR GUANYLYLTRANSFERASE"/>
    <property type="match status" value="1"/>
</dbReference>
<evidence type="ECO:0000256" key="3">
    <source>
        <dbReference type="ARBA" id="ARBA00022723"/>
    </source>
</evidence>
<comment type="caution">
    <text evidence="9">The sequence shown here is derived from an EMBL/GenBank/DDBJ whole genome shotgun (WGS) entry which is preliminary data.</text>
</comment>
<dbReference type="Proteomes" id="UP000321764">
    <property type="component" value="Unassembled WGS sequence"/>
</dbReference>
<keyword evidence="10" id="KW-1185">Reference proteome</keyword>
<evidence type="ECO:0000259" key="8">
    <source>
        <dbReference type="Pfam" id="PF12804"/>
    </source>
</evidence>
<evidence type="ECO:0000256" key="2">
    <source>
        <dbReference type="ARBA" id="ARBA00022679"/>
    </source>
</evidence>
<dbReference type="OrthoDB" id="9788394at2"/>
<dbReference type="Pfam" id="PF12804">
    <property type="entry name" value="NTP_transf_3"/>
    <property type="match status" value="1"/>
</dbReference>
<dbReference type="Gene3D" id="3.90.550.10">
    <property type="entry name" value="Spore Coat Polysaccharide Biosynthesis Protein SpsA, Chain A"/>
    <property type="match status" value="1"/>
</dbReference>